<dbReference type="Pfam" id="PF00089">
    <property type="entry name" value="Trypsin"/>
    <property type="match status" value="1"/>
</dbReference>
<feature type="domain" description="Peptidase S1" evidence="6">
    <location>
        <begin position="58"/>
        <end position="297"/>
    </location>
</feature>
<comment type="similarity">
    <text evidence="1">Belongs to the peptidase S1 family.</text>
</comment>
<accession>A0A9W8A7I6</accession>
<dbReference type="InterPro" id="IPR043504">
    <property type="entry name" value="Peptidase_S1_PA_chymotrypsin"/>
</dbReference>
<protein>
    <recommendedName>
        <fullName evidence="6">Peptidase S1 domain-containing protein</fullName>
    </recommendedName>
</protein>
<keyword evidence="2" id="KW-1015">Disulfide bond</keyword>
<sequence length="373" mass="39865">MTPNMARFGDSQHIQSPFLMAKKIPFAFYVIIVILTTFVTGGAALRNKANSNSLHRRIFGGARVGDVEAPFAVKITIDSENGGSTCGGTILSDQIILTAAHCLTQNRSSEIIKATNIVIGAGSPNSDEQSIFQAIDVSVHPDYNPENAHNDIGLIQVSKLKFSDKIKPAVISTGKVSEDEVFYAYGWGRTSNESQDPSEVMLKTTLRTGDTQTCQEMTKEFDPETMLCVDNRLAPGNDTCSGDSGGPLISLDGLLVGLTSYGENFEDASSDICGTADGGSYYTRISAYLDYISEATGMPLVKDSKKGIHTSSSDENESGLLSESIKSSSDSDKNKNKDKDEEGSAPPKPLNSETSILFGCALSGIAMALTFLF</sequence>
<dbReference type="InterPro" id="IPR001314">
    <property type="entry name" value="Peptidase_S1A"/>
</dbReference>
<dbReference type="InterPro" id="IPR050430">
    <property type="entry name" value="Peptidase_S1"/>
</dbReference>
<dbReference type="FunFam" id="2.40.10.10:FF:000068">
    <property type="entry name" value="transmembrane protease serine 2"/>
    <property type="match status" value="1"/>
</dbReference>
<dbReference type="SMART" id="SM00020">
    <property type="entry name" value="Tryp_SPc"/>
    <property type="match status" value="1"/>
</dbReference>
<dbReference type="InterPro" id="IPR033116">
    <property type="entry name" value="TRYPSIN_SER"/>
</dbReference>
<dbReference type="GO" id="GO:0004252">
    <property type="term" value="F:serine-type endopeptidase activity"/>
    <property type="evidence" value="ECO:0007669"/>
    <property type="project" value="InterPro"/>
</dbReference>
<dbReference type="PROSITE" id="PS00134">
    <property type="entry name" value="TRYPSIN_HIS"/>
    <property type="match status" value="1"/>
</dbReference>
<reference evidence="7" key="1">
    <citation type="submission" date="2022-07" db="EMBL/GenBank/DDBJ databases">
        <title>Phylogenomic reconstructions and comparative analyses of Kickxellomycotina fungi.</title>
        <authorList>
            <person name="Reynolds N.K."/>
            <person name="Stajich J.E."/>
            <person name="Barry K."/>
            <person name="Grigoriev I.V."/>
            <person name="Crous P."/>
            <person name="Smith M.E."/>
        </authorList>
    </citation>
    <scope>NUCLEOTIDE SEQUENCE</scope>
    <source>
        <strain evidence="7">NBRC 100468</strain>
    </source>
</reference>
<dbReference type="GO" id="GO:0006508">
    <property type="term" value="P:proteolysis"/>
    <property type="evidence" value="ECO:0007669"/>
    <property type="project" value="UniProtKB-KW"/>
</dbReference>
<keyword evidence="3" id="KW-0645">Protease</keyword>
<evidence type="ECO:0000256" key="2">
    <source>
        <dbReference type="ARBA" id="ARBA00023157"/>
    </source>
</evidence>
<evidence type="ECO:0000313" key="7">
    <source>
        <dbReference type="EMBL" id="KAJ1919074.1"/>
    </source>
</evidence>
<evidence type="ECO:0000256" key="3">
    <source>
        <dbReference type="RuleBase" id="RU363034"/>
    </source>
</evidence>
<dbReference type="SUPFAM" id="SSF50494">
    <property type="entry name" value="Trypsin-like serine proteases"/>
    <property type="match status" value="1"/>
</dbReference>
<dbReference type="EMBL" id="JANBPU010000033">
    <property type="protein sequence ID" value="KAJ1919074.1"/>
    <property type="molecule type" value="Genomic_DNA"/>
</dbReference>
<evidence type="ECO:0000256" key="1">
    <source>
        <dbReference type="ARBA" id="ARBA00007664"/>
    </source>
</evidence>
<proteinExistence type="inferred from homology"/>
<feature type="region of interest" description="Disordered" evidence="4">
    <location>
        <begin position="306"/>
        <end position="351"/>
    </location>
</feature>
<dbReference type="AlphaFoldDB" id="A0A9W8A7I6"/>
<evidence type="ECO:0000313" key="8">
    <source>
        <dbReference type="Proteomes" id="UP001150538"/>
    </source>
</evidence>
<dbReference type="InterPro" id="IPR018114">
    <property type="entry name" value="TRYPSIN_HIS"/>
</dbReference>
<dbReference type="PANTHER" id="PTHR24276:SF98">
    <property type="entry name" value="FI18310P1-RELATED"/>
    <property type="match status" value="1"/>
</dbReference>
<feature type="compositionally biased region" description="Low complexity" evidence="4">
    <location>
        <begin position="318"/>
        <end position="328"/>
    </location>
</feature>
<organism evidence="7 8">
    <name type="scientific">Mycoemilia scoparia</name>
    <dbReference type="NCBI Taxonomy" id="417184"/>
    <lineage>
        <taxon>Eukaryota</taxon>
        <taxon>Fungi</taxon>
        <taxon>Fungi incertae sedis</taxon>
        <taxon>Zoopagomycota</taxon>
        <taxon>Kickxellomycotina</taxon>
        <taxon>Kickxellomycetes</taxon>
        <taxon>Kickxellales</taxon>
        <taxon>Kickxellaceae</taxon>
        <taxon>Mycoemilia</taxon>
    </lineage>
</organism>
<feature type="compositionally biased region" description="Basic and acidic residues" evidence="4">
    <location>
        <begin position="329"/>
        <end position="342"/>
    </location>
</feature>
<name>A0A9W8A7I6_9FUNG</name>
<dbReference type="PROSITE" id="PS50240">
    <property type="entry name" value="TRYPSIN_DOM"/>
    <property type="match status" value="1"/>
</dbReference>
<keyword evidence="5" id="KW-0472">Membrane</keyword>
<keyword evidence="5" id="KW-0812">Transmembrane</keyword>
<evidence type="ECO:0000256" key="4">
    <source>
        <dbReference type="SAM" id="MobiDB-lite"/>
    </source>
</evidence>
<dbReference type="OrthoDB" id="6380398at2759"/>
<dbReference type="InterPro" id="IPR001254">
    <property type="entry name" value="Trypsin_dom"/>
</dbReference>
<dbReference type="PRINTS" id="PR00722">
    <property type="entry name" value="CHYMOTRYPSIN"/>
</dbReference>
<keyword evidence="5" id="KW-1133">Transmembrane helix</keyword>
<evidence type="ECO:0000259" key="6">
    <source>
        <dbReference type="PROSITE" id="PS50240"/>
    </source>
</evidence>
<keyword evidence="8" id="KW-1185">Reference proteome</keyword>
<gene>
    <name evidence="7" type="ORF">H4219_002229</name>
</gene>
<dbReference type="Proteomes" id="UP001150538">
    <property type="component" value="Unassembled WGS sequence"/>
</dbReference>
<dbReference type="InterPro" id="IPR009003">
    <property type="entry name" value="Peptidase_S1_PA"/>
</dbReference>
<dbReference type="Gene3D" id="2.40.10.10">
    <property type="entry name" value="Trypsin-like serine proteases"/>
    <property type="match status" value="1"/>
</dbReference>
<comment type="caution">
    <text evidence="7">The sequence shown here is derived from an EMBL/GenBank/DDBJ whole genome shotgun (WGS) entry which is preliminary data.</text>
</comment>
<feature type="transmembrane region" description="Helical" evidence="5">
    <location>
        <begin position="26"/>
        <end position="45"/>
    </location>
</feature>
<keyword evidence="3" id="KW-0720">Serine protease</keyword>
<keyword evidence="3" id="KW-0378">Hydrolase</keyword>
<dbReference type="PANTHER" id="PTHR24276">
    <property type="entry name" value="POLYSERASE-RELATED"/>
    <property type="match status" value="1"/>
</dbReference>
<dbReference type="PROSITE" id="PS00135">
    <property type="entry name" value="TRYPSIN_SER"/>
    <property type="match status" value="1"/>
</dbReference>
<evidence type="ECO:0000256" key="5">
    <source>
        <dbReference type="SAM" id="Phobius"/>
    </source>
</evidence>
<dbReference type="CDD" id="cd00190">
    <property type="entry name" value="Tryp_SPc"/>
    <property type="match status" value="1"/>
</dbReference>